<dbReference type="InterPro" id="IPR046769">
    <property type="entry name" value="DOCKER_Lobe_A"/>
</dbReference>
<dbReference type="Pfam" id="PF06920">
    <property type="entry name" value="DHR-2_Lobe_A"/>
    <property type="match status" value="1"/>
</dbReference>
<dbReference type="PANTHER" id="PTHR23317:SF76">
    <property type="entry name" value="LD20667P"/>
    <property type="match status" value="1"/>
</dbReference>
<feature type="region of interest" description="Disordered" evidence="1">
    <location>
        <begin position="1390"/>
        <end position="1476"/>
    </location>
</feature>
<dbReference type="InterPro" id="IPR026791">
    <property type="entry name" value="DOCK"/>
</dbReference>
<name>A0ABR2L985_9EUKA</name>
<comment type="caution">
    <text evidence="3">The sequence shown here is derived from an EMBL/GenBank/DDBJ whole genome shotgun (WGS) entry which is preliminary data.</text>
</comment>
<accession>A0ABR2L985</accession>
<evidence type="ECO:0000259" key="2">
    <source>
        <dbReference type="Pfam" id="PF06920"/>
    </source>
</evidence>
<keyword evidence="4" id="KW-1185">Reference proteome</keyword>
<protein>
    <recommendedName>
        <fullName evidence="2">DOCKER Lobe A domain-containing protein</fullName>
    </recommendedName>
</protein>
<gene>
    <name evidence="3" type="ORF">M9Y10_002207</name>
</gene>
<proteinExistence type="predicted"/>
<dbReference type="PANTHER" id="PTHR23317">
    <property type="entry name" value="DEDICATOR OF CYTOKINESIS DOCK"/>
    <property type="match status" value="1"/>
</dbReference>
<evidence type="ECO:0000256" key="1">
    <source>
        <dbReference type="SAM" id="MobiDB-lite"/>
    </source>
</evidence>
<dbReference type="EMBL" id="JAPFFF010000001">
    <property type="protein sequence ID" value="KAK8899884.1"/>
    <property type="molecule type" value="Genomic_DNA"/>
</dbReference>
<feature type="compositionally biased region" description="Basic and acidic residues" evidence="1">
    <location>
        <begin position="1398"/>
        <end position="1476"/>
    </location>
</feature>
<dbReference type="Gene3D" id="1.25.40.410">
    <property type="match status" value="1"/>
</dbReference>
<evidence type="ECO:0000313" key="4">
    <source>
        <dbReference type="Proteomes" id="UP001470230"/>
    </source>
</evidence>
<dbReference type="InterPro" id="IPR043161">
    <property type="entry name" value="DOCK_C_lobe_A"/>
</dbReference>
<dbReference type="Proteomes" id="UP001470230">
    <property type="component" value="Unassembled WGS sequence"/>
</dbReference>
<feature type="domain" description="DOCKER Lobe A" evidence="2">
    <location>
        <begin position="997"/>
        <end position="1144"/>
    </location>
</feature>
<organism evidence="3 4">
    <name type="scientific">Tritrichomonas musculus</name>
    <dbReference type="NCBI Taxonomy" id="1915356"/>
    <lineage>
        <taxon>Eukaryota</taxon>
        <taxon>Metamonada</taxon>
        <taxon>Parabasalia</taxon>
        <taxon>Tritrichomonadida</taxon>
        <taxon>Tritrichomonadidae</taxon>
        <taxon>Tritrichomonas</taxon>
    </lineage>
</organism>
<reference evidence="3 4" key="1">
    <citation type="submission" date="2024-04" db="EMBL/GenBank/DDBJ databases">
        <title>Tritrichomonas musculus Genome.</title>
        <authorList>
            <person name="Alves-Ferreira E."/>
            <person name="Grigg M."/>
            <person name="Lorenzi H."/>
            <person name="Galac M."/>
        </authorList>
    </citation>
    <scope>NUCLEOTIDE SEQUENCE [LARGE SCALE GENOMIC DNA]</scope>
    <source>
        <strain evidence="3 4">EAF2021</strain>
    </source>
</reference>
<evidence type="ECO:0000313" key="3">
    <source>
        <dbReference type="EMBL" id="KAK8899884.1"/>
    </source>
</evidence>
<sequence>MINIVNIRETRARRDTLNPCNIMALMTVRVMSESNEMRLVSLTSSEYNNTLWLHYLKSSKMSYFEVPKQIKPNQAPPTNFKCEDDYTELEEKTDDSKTPQDFIEFMTNPKSETSYVSIPIYNNIALNKISQLSSRFTETPYPMRFLHINSVDFDITGLSSTVIMEFFIYQKGPITEPVQMNFNSSDARFTRFKYFSQKQDLILPFPESEDSLFVCVIYMPFPDVETGGQALTPIGVGYTQILGNADQRHKRNCKLQGVITPSFTRFDATIPFAEHFTRPSDMPYKIKFNYSIQINIDNLEASQPIITRLTSFRSMIPTPLLTFYDFSVNLKIKLNSKKALQRQAYIKITLKMPNENGKLVDVKLFAGITEIETTESGSTSRITPRTERIYFPEHLNFLLSTEIDQPITAQIDIILSQPGNSKTVASTTIPINRSFQSFTDHKMDSKGNLISFKYSYPSIFAPPRLLRDVLVGPWNASPDISKDPIYASISPFAIRKYLEPERLQSFDFQKFFNLFPQPEKSNIQTWIEHYFDCNKEFSRWYLEKLTQSIKIAVNSPFPFFLLLFKALAIDKKFDESLISGLNKLLFECVGFANLENSQGEKLRETIADFVLRLRAVFIPKTVFSITFNFLFKLTNYARLHVYSLLLSDIAFVQSITFNFRFDLKKNQSPYIPLISLFYKTLHLTFIDNKKVNVNLAVSSLSVLSTTLEGFCDSETASEIVHIIFPILPMIFTFYDSLTAQLNEGNASTPEVQGGSILMPIILFILRYCDGFQFLNYFELLSSDSQLRFLDFLCQITDDQMIHSITKSAPPGSVTELALTHEITFRILIFLGFFDKINNLDERIIHSTFNLILHMLKSTKQPSDSYALLFKTIAFFIGRDPTKIFSEKTALLSQLLSATVELTQRKCYNARTSAIAFIIWLIELESKDFKDTPRCAMLLQSVTCKVFLKNKTFLPFFEHLPESVAFDQVKNLYEMLKSAMEPTINDNKVRTLLEIANNHYKNFPAIRARILSQVVELNKANGDVASAFIAQWRLCGFISEVFKLKNQIVDGIPKQGIKAFPFIFEEPQIDLSIYPENSAYIAIDSEMFTETYICQAMQEAIVLCKQAGFNKLISKVTEYLFDNLEKRREFDLLKQLYESVSQSYAVLNASENPRVEFSRVFLGPELAEKFGFTEAIRISPIKPEKIEDQDYQSLQMFSTMSLIDSEPDEIDDIGKYEQLLKKEGGKKSKSQNPLDSATKENEFQIIKVHYDPIQFNQMHSSVFNKNILAENENEIDWNETLVKRITYLTESPLPHPISYSKITKTNSIEITKHDYYIEKLHKFIESFKQQAESLSSVLPPEKMLKMWAQCTLGLNTSPILSKIGKIVLAQENPSSKSLVYLLVLRLNVPEEKKHHKKDSKVERESENEKDRDKEKGKDKEKGRSKEKGKEKSKDKDKEKSKDKDKDKEKSKDKEKEKSKEKEKDKEKEKEKDREKIKINTSNVPKDIVELSDSIWKMLRDSIHLIDKVFDLTKPSDMDMKRLAKFREILNVPITVQKVYRL</sequence>